<reference evidence="1" key="1">
    <citation type="journal article" date="2013" name="Eukaryot. Cell">
        <title>Extremely Reduced Levels of Heterozygosity in the Vertebrate Pathogen Encephalitozoon cuniculi.</title>
        <authorList>
            <person name="Selman M."/>
            <person name="Sak B."/>
            <person name="Kvac M."/>
            <person name="Farinelli L."/>
            <person name="Weiss L.M."/>
            <person name="Corradi N."/>
        </authorList>
    </citation>
    <scope>NUCLEOTIDE SEQUENCE</scope>
</reference>
<organism evidence="1">
    <name type="scientific">Encephalitozoon cuniculi</name>
    <name type="common">Microsporidian parasite</name>
    <dbReference type="NCBI Taxonomy" id="6035"/>
    <lineage>
        <taxon>Eukaryota</taxon>
        <taxon>Fungi</taxon>
        <taxon>Fungi incertae sedis</taxon>
        <taxon>Microsporidia</taxon>
        <taxon>Unikaryonidae</taxon>
        <taxon>Encephalitozoon</taxon>
    </lineage>
</organism>
<dbReference type="EMBL" id="KC513606">
    <property type="protein sequence ID" value="AGE95318.1"/>
    <property type="molecule type" value="Genomic_DNA"/>
</dbReference>
<protein>
    <submittedName>
        <fullName evidence="1">Uncharacterized protein</fullName>
    </submittedName>
</protein>
<gene>
    <name evidence="1" type="ORF">ECU04_0290</name>
</gene>
<dbReference type="AlphaFoldDB" id="M1K388"/>
<accession>M1K388</accession>
<name>M1K388_ENCCN</name>
<proteinExistence type="predicted"/>
<dbReference type="VEuPathDB" id="MicrosporidiaDB:AEWD_040210"/>
<dbReference type="VEuPathDB" id="MicrosporidiaDB:AEWR_040200"/>
<dbReference type="VEuPathDB" id="MicrosporidiaDB:ECU04_0290"/>
<evidence type="ECO:0000313" key="1">
    <source>
        <dbReference type="EMBL" id="AGE95318.1"/>
    </source>
</evidence>
<dbReference type="VEuPathDB" id="MicrosporidiaDB:AEWQ_040200"/>
<dbReference type="VEuPathDB" id="MicrosporidiaDB:M970_040200"/>
<sequence length="169" mass="20107">MRSLFMLMYEKRFKTIEYDILTYATSRNDILSCEGCIELVSPIHLSFPKEFVLKENRIFCKLRIEGCSGRLKVVEIKRILRSCSGYAVLKKLIPSVFDINFIRKVNFQRYLYSYRNLIMRSSIRVLGRKVVDKINLWNRIKWHYGQNEGPEDDIEGISSDILMSDYWEK</sequence>